<feature type="domain" description="3-deoxy-D-manno-octulosonic-acid transferase N-terminal" evidence="9">
    <location>
        <begin position="35"/>
        <end position="207"/>
    </location>
</feature>
<sequence length="416" mass="45867">MVFLYSLAIRLYGLLLPLVAPFVPKAKQWVAGRHNWQARVTADMSADNAPRLWVHCASLGEFEQGRPLMEAMRQQYPQHKIVLTFFSPSGYEVRKQWPGADYIYYLPLDTSTNARAFVTAVRPQLAVFVKYEFWYHHLAALKRQGVPTVCVSAIFRSEQVFFKPWGSFFRSVLRQLTHIFTQDEASAELLRGIGFTQVSVAGDTRFDTVVATAAAPPRELPLVAAFAADGAPVLVAGSVWPPDVQVLAPALCRWSGTLRAVVAPHEINEAHLQQVEAILPGQVVRYSQATPATVAQARVLLIDNIGLLRELYRTGSVAYIGGAFGKGLHNTLEAAAFGLPLLFGPRYQKFKEARDLVALGAAATLTTAEETEQQLALLLNNAAYRTELGQRARAYVHESSGATARIMQAAGQWMSE</sequence>
<evidence type="ECO:0000256" key="6">
    <source>
        <dbReference type="ARBA" id="ARBA00049183"/>
    </source>
</evidence>
<evidence type="ECO:0000256" key="2">
    <source>
        <dbReference type="ARBA" id="ARBA00012621"/>
    </source>
</evidence>
<evidence type="ECO:0000259" key="9">
    <source>
        <dbReference type="Pfam" id="PF04413"/>
    </source>
</evidence>
<keyword evidence="8" id="KW-0472">Membrane</keyword>
<dbReference type="KEGG" id="hyh:D3Y59_05595"/>
<dbReference type="Proteomes" id="UP000262802">
    <property type="component" value="Chromosome"/>
</dbReference>
<dbReference type="InterPro" id="IPR039901">
    <property type="entry name" value="Kdotransferase"/>
</dbReference>
<evidence type="ECO:0000256" key="1">
    <source>
        <dbReference type="ARBA" id="ARBA00004713"/>
    </source>
</evidence>
<comment type="function">
    <text evidence="8">Involved in lipopolysaccharide (LPS) biosynthesis. Catalyzes the transfer of 3-deoxy-D-manno-octulosonate (Kdo) residue(s) from CMP-Kdo to lipid IV(A), the tetraacyldisaccharide-1,4'-bisphosphate precursor of lipid A.</text>
</comment>
<keyword evidence="8" id="KW-1003">Cell membrane</keyword>
<dbReference type="UniPathway" id="UPA00958"/>
<reference evidence="10 11" key="1">
    <citation type="submission" date="2018-09" db="EMBL/GenBank/DDBJ databases">
        <title>Hymenobacter medium sp. nov., isolated from R2A medium.</title>
        <authorList>
            <person name="Yingchao G."/>
        </authorList>
    </citation>
    <scope>NUCLEOTIDE SEQUENCE [LARGE SCALE GENOMIC DNA]</scope>
    <source>
        <strain evidence="11">sh-6</strain>
    </source>
</reference>
<dbReference type="EC" id="2.4.99.12" evidence="2 8"/>
<keyword evidence="4 8" id="KW-0808">Transferase</keyword>
<dbReference type="RefSeq" id="WP_119444155.1">
    <property type="nucleotide sequence ID" value="NZ_CP032317.1"/>
</dbReference>
<name>A0A3B7QXM2_9BACT</name>
<keyword evidence="11" id="KW-1185">Reference proteome</keyword>
<dbReference type="GO" id="GO:0009245">
    <property type="term" value="P:lipid A biosynthetic process"/>
    <property type="evidence" value="ECO:0007669"/>
    <property type="project" value="TreeGrafter"/>
</dbReference>
<proteinExistence type="inferred from homology"/>
<feature type="active site" description="Proton acceptor" evidence="7">
    <location>
        <position position="61"/>
    </location>
</feature>
<evidence type="ECO:0000256" key="8">
    <source>
        <dbReference type="RuleBase" id="RU365103"/>
    </source>
</evidence>
<dbReference type="Gene3D" id="3.40.50.11720">
    <property type="entry name" value="3-Deoxy-D-manno-octulosonic-acid transferase, N-terminal domain"/>
    <property type="match status" value="1"/>
</dbReference>
<dbReference type="PANTHER" id="PTHR42755:SF1">
    <property type="entry name" value="3-DEOXY-D-MANNO-OCTULOSONIC ACID TRANSFERASE, MITOCHONDRIAL-RELATED"/>
    <property type="match status" value="1"/>
</dbReference>
<comment type="similarity">
    <text evidence="8">Belongs to the glycosyltransferase group 1 family.</text>
</comment>
<organism evidence="10 11">
    <name type="scientific">Hymenobacter oligotrophus</name>
    <dbReference type="NCBI Taxonomy" id="2319843"/>
    <lineage>
        <taxon>Bacteria</taxon>
        <taxon>Pseudomonadati</taxon>
        <taxon>Bacteroidota</taxon>
        <taxon>Cytophagia</taxon>
        <taxon>Cytophagales</taxon>
        <taxon>Hymenobacteraceae</taxon>
        <taxon>Hymenobacter</taxon>
    </lineage>
</organism>
<dbReference type="GO" id="GO:0043842">
    <property type="term" value="F:Kdo transferase activity"/>
    <property type="evidence" value="ECO:0007669"/>
    <property type="project" value="UniProtKB-EC"/>
</dbReference>
<evidence type="ECO:0000256" key="4">
    <source>
        <dbReference type="ARBA" id="ARBA00022679"/>
    </source>
</evidence>
<gene>
    <name evidence="10" type="ORF">D3Y59_05595</name>
</gene>
<evidence type="ECO:0000313" key="10">
    <source>
        <dbReference type="EMBL" id="AYA36574.1"/>
    </source>
</evidence>
<dbReference type="EMBL" id="CP032317">
    <property type="protein sequence ID" value="AYA36574.1"/>
    <property type="molecule type" value="Genomic_DNA"/>
</dbReference>
<evidence type="ECO:0000256" key="5">
    <source>
        <dbReference type="ARBA" id="ARBA00031445"/>
    </source>
</evidence>
<evidence type="ECO:0000256" key="3">
    <source>
        <dbReference type="ARBA" id="ARBA00019077"/>
    </source>
</evidence>
<dbReference type="Gene3D" id="3.40.50.2000">
    <property type="entry name" value="Glycogen Phosphorylase B"/>
    <property type="match status" value="1"/>
</dbReference>
<dbReference type="GO" id="GO:0005886">
    <property type="term" value="C:plasma membrane"/>
    <property type="evidence" value="ECO:0007669"/>
    <property type="project" value="UniProtKB-SubCell"/>
</dbReference>
<comment type="subcellular location">
    <subcellularLocation>
        <location evidence="8">Cell membrane</location>
    </subcellularLocation>
</comment>
<dbReference type="Pfam" id="PF04413">
    <property type="entry name" value="Glycos_transf_N"/>
    <property type="match status" value="1"/>
</dbReference>
<dbReference type="OrthoDB" id="9789797at2"/>
<dbReference type="PANTHER" id="PTHR42755">
    <property type="entry name" value="3-DEOXY-MANNO-OCTULOSONATE CYTIDYLYLTRANSFERASE"/>
    <property type="match status" value="1"/>
</dbReference>
<evidence type="ECO:0000313" key="11">
    <source>
        <dbReference type="Proteomes" id="UP000262802"/>
    </source>
</evidence>
<protein>
    <recommendedName>
        <fullName evidence="3 8">3-deoxy-D-manno-octulosonic acid transferase</fullName>
        <shortName evidence="8">Kdo transferase</shortName>
        <ecNumber evidence="2 8">2.4.99.12</ecNumber>
    </recommendedName>
    <alternativeName>
        <fullName evidence="5 8">Lipid IV(A) 3-deoxy-D-manno-octulosonic acid transferase</fullName>
    </alternativeName>
</protein>
<keyword evidence="8" id="KW-0448">Lipopolysaccharide biosynthesis</keyword>
<dbReference type="SUPFAM" id="SSF53756">
    <property type="entry name" value="UDP-Glycosyltransferase/glycogen phosphorylase"/>
    <property type="match status" value="1"/>
</dbReference>
<dbReference type="AlphaFoldDB" id="A0A3B7QXM2"/>
<comment type="catalytic activity">
    <reaction evidence="6 8">
        <text>lipid IVA (E. coli) + CMP-3-deoxy-beta-D-manno-octulosonate = alpha-Kdo-(2-&gt;6)-lipid IVA (E. coli) + CMP + H(+)</text>
        <dbReference type="Rhea" id="RHEA:28066"/>
        <dbReference type="ChEBI" id="CHEBI:15378"/>
        <dbReference type="ChEBI" id="CHEBI:58603"/>
        <dbReference type="ChEBI" id="CHEBI:60364"/>
        <dbReference type="ChEBI" id="CHEBI:60377"/>
        <dbReference type="ChEBI" id="CHEBI:85987"/>
        <dbReference type="EC" id="2.4.99.12"/>
    </reaction>
</comment>
<accession>A0A3B7QXM2</accession>
<dbReference type="GO" id="GO:0009244">
    <property type="term" value="P:lipopolysaccharide core region biosynthetic process"/>
    <property type="evidence" value="ECO:0007669"/>
    <property type="project" value="UniProtKB-UniRule"/>
</dbReference>
<comment type="pathway">
    <text evidence="1 8">Bacterial outer membrane biogenesis; LPS core biosynthesis.</text>
</comment>
<evidence type="ECO:0000256" key="7">
    <source>
        <dbReference type="PIRSR" id="PIRSR639901-1"/>
    </source>
</evidence>
<dbReference type="InterPro" id="IPR038107">
    <property type="entry name" value="Glycos_transf_N_sf"/>
</dbReference>
<dbReference type="InterPro" id="IPR007507">
    <property type="entry name" value="Glycos_transf_N"/>
</dbReference>